<keyword evidence="11" id="KW-0472">Membrane</keyword>
<dbReference type="InterPro" id="IPR001421">
    <property type="entry name" value="ATP8_metazoa"/>
</dbReference>
<dbReference type="EMBL" id="MT822988">
    <property type="protein sequence ID" value="QNP09795.1"/>
    <property type="molecule type" value="Genomic_DNA"/>
</dbReference>
<organism evidence="13">
    <name type="scientific">Ochthebius hasegawai</name>
    <dbReference type="NCBI Taxonomy" id="1309151"/>
    <lineage>
        <taxon>Eukaryota</taxon>
        <taxon>Metazoa</taxon>
        <taxon>Ecdysozoa</taxon>
        <taxon>Arthropoda</taxon>
        <taxon>Hexapoda</taxon>
        <taxon>Insecta</taxon>
        <taxon>Pterygota</taxon>
        <taxon>Neoptera</taxon>
        <taxon>Endopterygota</taxon>
        <taxon>Coleoptera</taxon>
        <taxon>Polyphaga</taxon>
        <taxon>Staphyliniformia</taxon>
        <taxon>Hydraenidae</taxon>
        <taxon>Ochthebiinae</taxon>
        <taxon>Ochthebius</taxon>
    </lineage>
</organism>
<evidence type="ECO:0000256" key="9">
    <source>
        <dbReference type="ARBA" id="ARBA00023065"/>
    </source>
</evidence>
<sequence length="53" mass="6683">MPQMAPMNWMMLFLMFTIIFLVFNSLNYFSFKYMNKNTNNKFNLKKNFLNWKW</sequence>
<dbReference type="Pfam" id="PF00895">
    <property type="entry name" value="ATP-synt_8"/>
    <property type="match status" value="1"/>
</dbReference>
<dbReference type="GO" id="GO:0015078">
    <property type="term" value="F:proton transmembrane transporter activity"/>
    <property type="evidence" value="ECO:0007669"/>
    <property type="project" value="InterPro"/>
</dbReference>
<dbReference type="GO" id="GO:0045259">
    <property type="term" value="C:proton-transporting ATP synthase complex"/>
    <property type="evidence" value="ECO:0007669"/>
    <property type="project" value="UniProtKB-KW"/>
</dbReference>
<reference evidence="13" key="1">
    <citation type="journal article" date="2020" name="Mol.">
        <title>Irreversible habitat specialization does not constrain diversification in hypersaline water beetles.</title>
        <authorList>
            <person name="Villastrigo A."/>
            <person name="Arribas P."/>
            <person name="Ribera I."/>
        </authorList>
    </citation>
    <scope>NUCLEOTIDE SEQUENCE</scope>
</reference>
<evidence type="ECO:0000256" key="11">
    <source>
        <dbReference type="ARBA" id="ARBA00023136"/>
    </source>
</evidence>
<comment type="similarity">
    <text evidence="2 12">Belongs to the ATPase protein 8 family.</text>
</comment>
<keyword evidence="6 12" id="KW-0812">Transmembrane</keyword>
<evidence type="ECO:0000256" key="8">
    <source>
        <dbReference type="ARBA" id="ARBA00022989"/>
    </source>
</evidence>
<evidence type="ECO:0000256" key="2">
    <source>
        <dbReference type="ARBA" id="ARBA00008892"/>
    </source>
</evidence>
<keyword evidence="8" id="KW-1133">Transmembrane helix</keyword>
<evidence type="ECO:0000256" key="10">
    <source>
        <dbReference type="ARBA" id="ARBA00023128"/>
    </source>
</evidence>
<evidence type="ECO:0000256" key="4">
    <source>
        <dbReference type="ARBA" id="ARBA00022448"/>
    </source>
</evidence>
<dbReference type="GeneID" id="62632941"/>
<dbReference type="RefSeq" id="YP_009995379.1">
    <property type="nucleotide sequence ID" value="NC_052896.1"/>
</dbReference>
<dbReference type="GO" id="GO:0031966">
    <property type="term" value="C:mitochondrial membrane"/>
    <property type="evidence" value="ECO:0007669"/>
    <property type="project" value="UniProtKB-SubCell"/>
</dbReference>
<keyword evidence="7 12" id="KW-0375">Hydrogen ion transport</keyword>
<evidence type="ECO:0000256" key="5">
    <source>
        <dbReference type="ARBA" id="ARBA00022547"/>
    </source>
</evidence>
<evidence type="ECO:0000256" key="1">
    <source>
        <dbReference type="ARBA" id="ARBA00004304"/>
    </source>
</evidence>
<dbReference type="AlphaFoldDB" id="A0A7H0DKD5"/>
<proteinExistence type="inferred from homology"/>
<keyword evidence="9 12" id="KW-0406">Ion transport</keyword>
<evidence type="ECO:0000313" key="13">
    <source>
        <dbReference type="EMBL" id="QNP09795.1"/>
    </source>
</evidence>
<geneLocation type="mitochondrion" evidence="13"/>
<keyword evidence="10 12" id="KW-0496">Mitochondrion</keyword>
<evidence type="ECO:0000256" key="3">
    <source>
        <dbReference type="ARBA" id="ARBA00011291"/>
    </source>
</evidence>
<protein>
    <recommendedName>
        <fullName evidence="12">ATP synthase complex subunit 8</fullName>
    </recommendedName>
</protein>
<evidence type="ECO:0000256" key="12">
    <source>
        <dbReference type="RuleBase" id="RU003661"/>
    </source>
</evidence>
<keyword evidence="5 12" id="KW-0138">CF(0)</keyword>
<dbReference type="GO" id="GO:0015986">
    <property type="term" value="P:proton motive force-driven ATP synthesis"/>
    <property type="evidence" value="ECO:0007669"/>
    <property type="project" value="InterPro"/>
</dbReference>
<evidence type="ECO:0000256" key="6">
    <source>
        <dbReference type="ARBA" id="ARBA00022692"/>
    </source>
</evidence>
<evidence type="ECO:0000256" key="7">
    <source>
        <dbReference type="ARBA" id="ARBA00022781"/>
    </source>
</evidence>
<comment type="subunit">
    <text evidence="3">F-type ATPases have 2 components, CF(1) - the catalytic core - and CF(0) - the membrane proton channel.</text>
</comment>
<keyword evidence="4 12" id="KW-0813">Transport</keyword>
<accession>A0A7H0DKD5</accession>
<gene>
    <name evidence="13" type="primary">atp8</name>
</gene>
<name>A0A7H0DKD5_9COLE</name>
<comment type="subcellular location">
    <subcellularLocation>
        <location evidence="1 12">Mitochondrion membrane</location>
        <topology evidence="1 12">Single-pass membrane protein</topology>
    </subcellularLocation>
</comment>